<evidence type="ECO:0000313" key="2">
    <source>
        <dbReference type="Proteomes" id="UP000276133"/>
    </source>
</evidence>
<accession>A0A3M7SW23</accession>
<keyword evidence="2" id="KW-1185">Reference proteome</keyword>
<name>A0A3M7SW23_BRAPC</name>
<proteinExistence type="predicted"/>
<reference evidence="1 2" key="1">
    <citation type="journal article" date="2018" name="Sci. Rep.">
        <title>Genomic signatures of local adaptation to the degree of environmental predictability in rotifers.</title>
        <authorList>
            <person name="Franch-Gras L."/>
            <person name="Hahn C."/>
            <person name="Garcia-Roger E.M."/>
            <person name="Carmona M.J."/>
            <person name="Serra M."/>
            <person name="Gomez A."/>
        </authorList>
    </citation>
    <scope>NUCLEOTIDE SEQUENCE [LARGE SCALE GENOMIC DNA]</scope>
    <source>
        <strain evidence="1">HYR1</strain>
    </source>
</reference>
<evidence type="ECO:0000313" key="1">
    <source>
        <dbReference type="EMBL" id="RNA39885.1"/>
    </source>
</evidence>
<dbReference type="AlphaFoldDB" id="A0A3M7SW23"/>
<protein>
    <submittedName>
        <fullName evidence="1">Uncharacterized protein</fullName>
    </submittedName>
</protein>
<dbReference type="EMBL" id="REGN01000698">
    <property type="protein sequence ID" value="RNA39885.1"/>
    <property type="molecule type" value="Genomic_DNA"/>
</dbReference>
<comment type="caution">
    <text evidence="1">The sequence shown here is derived from an EMBL/GenBank/DDBJ whole genome shotgun (WGS) entry which is preliminary data.</text>
</comment>
<organism evidence="1 2">
    <name type="scientific">Brachionus plicatilis</name>
    <name type="common">Marine rotifer</name>
    <name type="synonym">Brachionus muelleri</name>
    <dbReference type="NCBI Taxonomy" id="10195"/>
    <lineage>
        <taxon>Eukaryota</taxon>
        <taxon>Metazoa</taxon>
        <taxon>Spiralia</taxon>
        <taxon>Gnathifera</taxon>
        <taxon>Rotifera</taxon>
        <taxon>Eurotatoria</taxon>
        <taxon>Monogononta</taxon>
        <taxon>Pseudotrocha</taxon>
        <taxon>Ploima</taxon>
        <taxon>Brachionidae</taxon>
        <taxon>Brachionus</taxon>
    </lineage>
</organism>
<gene>
    <name evidence="1" type="ORF">BpHYR1_012491</name>
</gene>
<dbReference type="Proteomes" id="UP000276133">
    <property type="component" value="Unassembled WGS sequence"/>
</dbReference>
<sequence>MWESFLICIQKSVQRRPSKVIPELKKSNYDKRLDALKGERSYIKQCPSEIEEASSKEDLHRLHKIINSICDSSYSQK</sequence>